<evidence type="ECO:0000313" key="2">
    <source>
        <dbReference type="Proteomes" id="UP000000768"/>
    </source>
</evidence>
<dbReference type="AlphaFoldDB" id="A0A1B6PMC5"/>
<accession>A0A1B6PMC5</accession>
<gene>
    <name evidence="1" type="ORF">SORBI_3006G165700</name>
</gene>
<organism evidence="1 2">
    <name type="scientific">Sorghum bicolor</name>
    <name type="common">Sorghum</name>
    <name type="synonym">Sorghum vulgare</name>
    <dbReference type="NCBI Taxonomy" id="4558"/>
    <lineage>
        <taxon>Eukaryota</taxon>
        <taxon>Viridiplantae</taxon>
        <taxon>Streptophyta</taxon>
        <taxon>Embryophyta</taxon>
        <taxon>Tracheophyta</taxon>
        <taxon>Spermatophyta</taxon>
        <taxon>Magnoliopsida</taxon>
        <taxon>Liliopsida</taxon>
        <taxon>Poales</taxon>
        <taxon>Poaceae</taxon>
        <taxon>PACMAD clade</taxon>
        <taxon>Panicoideae</taxon>
        <taxon>Andropogonodae</taxon>
        <taxon>Andropogoneae</taxon>
        <taxon>Sorghinae</taxon>
        <taxon>Sorghum</taxon>
    </lineage>
</organism>
<reference evidence="1 2" key="1">
    <citation type="journal article" date="2009" name="Nature">
        <title>The Sorghum bicolor genome and the diversification of grasses.</title>
        <authorList>
            <person name="Paterson A.H."/>
            <person name="Bowers J.E."/>
            <person name="Bruggmann R."/>
            <person name="Dubchak I."/>
            <person name="Grimwood J."/>
            <person name="Gundlach H."/>
            <person name="Haberer G."/>
            <person name="Hellsten U."/>
            <person name="Mitros T."/>
            <person name="Poliakov A."/>
            <person name="Schmutz J."/>
            <person name="Spannagl M."/>
            <person name="Tang H."/>
            <person name="Wang X."/>
            <person name="Wicker T."/>
            <person name="Bharti A.K."/>
            <person name="Chapman J."/>
            <person name="Feltus F.A."/>
            <person name="Gowik U."/>
            <person name="Grigoriev I.V."/>
            <person name="Lyons E."/>
            <person name="Maher C.A."/>
            <person name="Martis M."/>
            <person name="Narechania A."/>
            <person name="Otillar R.P."/>
            <person name="Penning B.W."/>
            <person name="Salamov A.A."/>
            <person name="Wang Y."/>
            <person name="Zhang L."/>
            <person name="Carpita N.C."/>
            <person name="Freeling M."/>
            <person name="Gingle A.R."/>
            <person name="Hash C.T."/>
            <person name="Keller B."/>
            <person name="Klein P."/>
            <person name="Kresovich S."/>
            <person name="McCann M.C."/>
            <person name="Ming R."/>
            <person name="Peterson D.G."/>
            <person name="Mehboob-ur-Rahman"/>
            <person name="Ware D."/>
            <person name="Westhoff P."/>
            <person name="Mayer K.F."/>
            <person name="Messing J."/>
            <person name="Rokhsar D.S."/>
        </authorList>
    </citation>
    <scope>NUCLEOTIDE SEQUENCE [LARGE SCALE GENOMIC DNA]</scope>
    <source>
        <strain evidence="2">cv. BTx623</strain>
    </source>
</reference>
<reference evidence="2" key="2">
    <citation type="journal article" date="2018" name="Plant J.">
        <title>The Sorghum bicolor reference genome: improved assembly, gene annotations, a transcriptome atlas, and signatures of genome organization.</title>
        <authorList>
            <person name="McCormick R.F."/>
            <person name="Truong S.K."/>
            <person name="Sreedasyam A."/>
            <person name="Jenkins J."/>
            <person name="Shu S."/>
            <person name="Sims D."/>
            <person name="Kennedy M."/>
            <person name="Amirebrahimi M."/>
            <person name="Weers B.D."/>
            <person name="McKinley B."/>
            <person name="Mattison A."/>
            <person name="Morishige D.T."/>
            <person name="Grimwood J."/>
            <person name="Schmutz J."/>
            <person name="Mullet J.E."/>
        </authorList>
    </citation>
    <scope>NUCLEOTIDE SEQUENCE [LARGE SCALE GENOMIC DNA]</scope>
    <source>
        <strain evidence="2">cv. BTx623</strain>
    </source>
</reference>
<dbReference type="InParanoid" id="A0A1B6PMC5"/>
<protein>
    <submittedName>
        <fullName evidence="1">Uncharacterized protein</fullName>
    </submittedName>
</protein>
<evidence type="ECO:0000313" key="1">
    <source>
        <dbReference type="EMBL" id="KXG26821.1"/>
    </source>
</evidence>
<dbReference type="EMBL" id="CM000765">
    <property type="protein sequence ID" value="KXG26821.1"/>
    <property type="molecule type" value="Genomic_DNA"/>
</dbReference>
<dbReference type="Gramene" id="KXG26821">
    <property type="protein sequence ID" value="KXG26821"/>
    <property type="gene ID" value="SORBI_3006G165700"/>
</dbReference>
<dbReference type="Proteomes" id="UP000000768">
    <property type="component" value="Chromosome 6"/>
</dbReference>
<keyword evidence="2" id="KW-1185">Reference proteome</keyword>
<name>A0A1B6PMC5_SORBI</name>
<sequence length="110" mass="12722">MGSRMDFEVTVIPLETWQLHSVLSTSNDSTCVNCDELRAPVRFSSKSDTHHPCKLLDRWILGWSKTILRHIDYILAKKKVLLIILGECVNCYSTEFRVLYRLAVVHCPRC</sequence>
<proteinExistence type="predicted"/>